<proteinExistence type="predicted"/>
<evidence type="ECO:0000313" key="2">
    <source>
        <dbReference type="EMBL" id="KAK7810381.1"/>
    </source>
</evidence>
<organism evidence="2 3">
    <name type="scientific">Myodes glareolus</name>
    <name type="common">Bank vole</name>
    <name type="synonym">Clethrionomys glareolus</name>
    <dbReference type="NCBI Taxonomy" id="447135"/>
    <lineage>
        <taxon>Eukaryota</taxon>
        <taxon>Metazoa</taxon>
        <taxon>Chordata</taxon>
        <taxon>Craniata</taxon>
        <taxon>Vertebrata</taxon>
        <taxon>Euteleostomi</taxon>
        <taxon>Mammalia</taxon>
        <taxon>Eutheria</taxon>
        <taxon>Euarchontoglires</taxon>
        <taxon>Glires</taxon>
        <taxon>Rodentia</taxon>
        <taxon>Myomorpha</taxon>
        <taxon>Muroidea</taxon>
        <taxon>Cricetidae</taxon>
        <taxon>Arvicolinae</taxon>
        <taxon>Myodes</taxon>
    </lineage>
</organism>
<comment type="caution">
    <text evidence="2">The sequence shown here is derived from an EMBL/GenBank/DDBJ whole genome shotgun (WGS) entry which is preliminary data.</text>
</comment>
<dbReference type="EMBL" id="JBBHLL010000198">
    <property type="protein sequence ID" value="KAK7810381.1"/>
    <property type="molecule type" value="Genomic_DNA"/>
</dbReference>
<sequence length="278" mass="29541">GLGDNNCSGRRLPTWEAETARRPLHLGGPEANPPSLQVHLLRLQVLSAGSLLRQPTGMPWNFSDSPEAQREPMWGALRPSLVQVTSVYQGPFALGVSGDVVTGLLIGHYETLDVLAASLPPASLLGQGLHLRHATARDRTRRRALLVDLSPAASAGRPPSALRRALVALLSAGPFFFLIQTLAPGSRVLVDTSAVSIFWNRGCGNCRQFSREYPPSPPQPPRTARGADGHAVGHHCLLLPALSGPQHPLRVHGTLAVEKLGPWGGLTGKGSRADSLVS</sequence>
<reference evidence="2 3" key="1">
    <citation type="journal article" date="2023" name="bioRxiv">
        <title>Conserved and derived expression patterns and positive selection on dental genes reveal complex evolutionary context of ever-growing rodent molars.</title>
        <authorList>
            <person name="Calamari Z.T."/>
            <person name="Song A."/>
            <person name="Cohen E."/>
            <person name="Akter M."/>
            <person name="Roy R.D."/>
            <person name="Hallikas O."/>
            <person name="Christensen M.M."/>
            <person name="Li P."/>
            <person name="Marangoni P."/>
            <person name="Jernvall J."/>
            <person name="Klein O.D."/>
        </authorList>
    </citation>
    <scope>NUCLEOTIDE SEQUENCE [LARGE SCALE GENOMIC DNA]</scope>
    <source>
        <strain evidence="2">V071</strain>
    </source>
</reference>
<protein>
    <submittedName>
        <fullName evidence="2">Uncharacterized protein</fullName>
    </submittedName>
</protein>
<dbReference type="AlphaFoldDB" id="A0AAW0I7N9"/>
<keyword evidence="3" id="KW-1185">Reference proteome</keyword>
<evidence type="ECO:0000313" key="3">
    <source>
        <dbReference type="Proteomes" id="UP001488838"/>
    </source>
</evidence>
<name>A0AAW0I7N9_MYOGA</name>
<dbReference type="Proteomes" id="UP001488838">
    <property type="component" value="Unassembled WGS sequence"/>
</dbReference>
<accession>A0AAW0I7N9</accession>
<feature type="non-terminal residue" evidence="2">
    <location>
        <position position="1"/>
    </location>
</feature>
<gene>
    <name evidence="2" type="ORF">U0070_022144</name>
</gene>
<evidence type="ECO:0000256" key="1">
    <source>
        <dbReference type="SAM" id="MobiDB-lite"/>
    </source>
</evidence>
<feature type="region of interest" description="Disordered" evidence="1">
    <location>
        <begin position="210"/>
        <end position="229"/>
    </location>
</feature>